<accession>A0AAD7D3X3</accession>
<evidence type="ECO:0000256" key="1">
    <source>
        <dbReference type="SAM" id="MobiDB-lite"/>
    </source>
</evidence>
<dbReference type="EMBL" id="JARKIE010000141">
    <property type="protein sequence ID" value="KAJ7677196.1"/>
    <property type="molecule type" value="Genomic_DNA"/>
</dbReference>
<proteinExistence type="predicted"/>
<organism evidence="2 3">
    <name type="scientific">Mycena rosella</name>
    <name type="common">Pink bonnet</name>
    <name type="synonym">Agaricus rosellus</name>
    <dbReference type="NCBI Taxonomy" id="1033263"/>
    <lineage>
        <taxon>Eukaryota</taxon>
        <taxon>Fungi</taxon>
        <taxon>Dikarya</taxon>
        <taxon>Basidiomycota</taxon>
        <taxon>Agaricomycotina</taxon>
        <taxon>Agaricomycetes</taxon>
        <taxon>Agaricomycetidae</taxon>
        <taxon>Agaricales</taxon>
        <taxon>Marasmiineae</taxon>
        <taxon>Mycenaceae</taxon>
        <taxon>Mycena</taxon>
    </lineage>
</organism>
<gene>
    <name evidence="2" type="ORF">B0H17DRAFT_945305</name>
</gene>
<feature type="region of interest" description="Disordered" evidence="1">
    <location>
        <begin position="24"/>
        <end position="50"/>
    </location>
</feature>
<dbReference type="AlphaFoldDB" id="A0AAD7D3X3"/>
<sequence length="100" mass="11107">MPEEQVVEDATDEEIFEAVQKMCHPKENMKINGGDDDEGAAPQEPKPTRKEALQAISTLRKCLEDIDSLFAQKLELGLATFGRETRLEASKELVSTSITD</sequence>
<evidence type="ECO:0000313" key="2">
    <source>
        <dbReference type="EMBL" id="KAJ7677196.1"/>
    </source>
</evidence>
<dbReference type="Proteomes" id="UP001221757">
    <property type="component" value="Unassembled WGS sequence"/>
</dbReference>
<protein>
    <submittedName>
        <fullName evidence="2">Uncharacterized protein</fullName>
    </submittedName>
</protein>
<keyword evidence="3" id="KW-1185">Reference proteome</keyword>
<reference evidence="2" key="1">
    <citation type="submission" date="2023-03" db="EMBL/GenBank/DDBJ databases">
        <title>Massive genome expansion in bonnet fungi (Mycena s.s.) driven by repeated elements and novel gene families across ecological guilds.</title>
        <authorList>
            <consortium name="Lawrence Berkeley National Laboratory"/>
            <person name="Harder C.B."/>
            <person name="Miyauchi S."/>
            <person name="Viragh M."/>
            <person name="Kuo A."/>
            <person name="Thoen E."/>
            <person name="Andreopoulos B."/>
            <person name="Lu D."/>
            <person name="Skrede I."/>
            <person name="Drula E."/>
            <person name="Henrissat B."/>
            <person name="Morin E."/>
            <person name="Kohler A."/>
            <person name="Barry K."/>
            <person name="LaButti K."/>
            <person name="Morin E."/>
            <person name="Salamov A."/>
            <person name="Lipzen A."/>
            <person name="Mereny Z."/>
            <person name="Hegedus B."/>
            <person name="Baldrian P."/>
            <person name="Stursova M."/>
            <person name="Weitz H."/>
            <person name="Taylor A."/>
            <person name="Grigoriev I.V."/>
            <person name="Nagy L.G."/>
            <person name="Martin F."/>
            <person name="Kauserud H."/>
        </authorList>
    </citation>
    <scope>NUCLEOTIDE SEQUENCE</scope>
    <source>
        <strain evidence="2">CBHHK067</strain>
    </source>
</reference>
<evidence type="ECO:0000313" key="3">
    <source>
        <dbReference type="Proteomes" id="UP001221757"/>
    </source>
</evidence>
<name>A0AAD7D3X3_MYCRO</name>
<comment type="caution">
    <text evidence="2">The sequence shown here is derived from an EMBL/GenBank/DDBJ whole genome shotgun (WGS) entry which is preliminary data.</text>
</comment>